<proteinExistence type="predicted"/>
<gene>
    <name evidence="2" type="ORF">RhiirA5_413664</name>
</gene>
<dbReference type="EMBL" id="LLXJ01000344">
    <property type="protein sequence ID" value="PKC10981.1"/>
    <property type="molecule type" value="Genomic_DNA"/>
</dbReference>
<feature type="compositionally biased region" description="Basic and acidic residues" evidence="1">
    <location>
        <begin position="55"/>
        <end position="64"/>
    </location>
</feature>
<sequence length="134" mass="15622">MEQRVKKVEAMSISDVHQLKCGNAERFDKGSGGLPKNGKPKDSFRRASKKRKPKDSRLSRLPCSEERKKPRFDWMGFHILKNRKILKIHGLLTFGKRETKIRLTVRVLCLGWASEKLRNQDSFGWASENRKKEN</sequence>
<dbReference type="AlphaFoldDB" id="A0A2N0PVV3"/>
<reference evidence="2 3" key="1">
    <citation type="submission" date="2016-04" db="EMBL/GenBank/DDBJ databases">
        <title>Genome analyses suggest a sexual origin of heterokaryosis in a supposedly ancient asexual fungus.</title>
        <authorList>
            <person name="Ropars J."/>
            <person name="Sedzielewska K."/>
            <person name="Noel J."/>
            <person name="Charron P."/>
            <person name="Farinelli L."/>
            <person name="Marton T."/>
            <person name="Kruger M."/>
            <person name="Pelin A."/>
            <person name="Brachmann A."/>
            <person name="Corradi N."/>
        </authorList>
    </citation>
    <scope>NUCLEOTIDE SEQUENCE [LARGE SCALE GENOMIC DNA]</scope>
    <source>
        <strain evidence="2 3">A5</strain>
    </source>
</reference>
<name>A0A2N0PVV3_9GLOM</name>
<dbReference type="VEuPathDB" id="FungiDB:RhiirFUN_005184"/>
<organism evidence="2 3">
    <name type="scientific">Rhizophagus irregularis</name>
    <dbReference type="NCBI Taxonomy" id="588596"/>
    <lineage>
        <taxon>Eukaryota</taxon>
        <taxon>Fungi</taxon>
        <taxon>Fungi incertae sedis</taxon>
        <taxon>Mucoromycota</taxon>
        <taxon>Glomeromycotina</taxon>
        <taxon>Glomeromycetes</taxon>
        <taxon>Glomerales</taxon>
        <taxon>Glomeraceae</taxon>
        <taxon>Rhizophagus</taxon>
    </lineage>
</organism>
<accession>A0A2N0PVV3</accession>
<evidence type="ECO:0000313" key="3">
    <source>
        <dbReference type="Proteomes" id="UP000232722"/>
    </source>
</evidence>
<dbReference type="Proteomes" id="UP000232722">
    <property type="component" value="Unassembled WGS sequence"/>
</dbReference>
<protein>
    <submittedName>
        <fullName evidence="2">Uncharacterized protein</fullName>
    </submittedName>
</protein>
<reference evidence="2 3" key="2">
    <citation type="submission" date="2017-09" db="EMBL/GenBank/DDBJ databases">
        <title>Extensive intraspecific genome diversity in a model arbuscular mycorrhizal fungus.</title>
        <authorList>
            <person name="Chen E.C."/>
            <person name="Morin E."/>
            <person name="Beaudet D."/>
            <person name="Noel J."/>
            <person name="Ndikumana S."/>
            <person name="Charron P."/>
            <person name="St-Onge C."/>
            <person name="Giorgi J."/>
            <person name="Grigoriev I.V."/>
            <person name="Roux C."/>
            <person name="Martin F.M."/>
            <person name="Corradi N."/>
        </authorList>
    </citation>
    <scope>NUCLEOTIDE SEQUENCE [LARGE SCALE GENOMIC DNA]</scope>
    <source>
        <strain evidence="2 3">A5</strain>
    </source>
</reference>
<feature type="region of interest" description="Disordered" evidence="1">
    <location>
        <begin position="24"/>
        <end position="64"/>
    </location>
</feature>
<comment type="caution">
    <text evidence="2">The sequence shown here is derived from an EMBL/GenBank/DDBJ whole genome shotgun (WGS) entry which is preliminary data.</text>
</comment>
<evidence type="ECO:0000313" key="2">
    <source>
        <dbReference type="EMBL" id="PKC10981.1"/>
    </source>
</evidence>
<evidence type="ECO:0000256" key="1">
    <source>
        <dbReference type="SAM" id="MobiDB-lite"/>
    </source>
</evidence>